<dbReference type="CDD" id="cd13585">
    <property type="entry name" value="PBP2_TMBP_like"/>
    <property type="match status" value="1"/>
</dbReference>
<evidence type="ECO:0000256" key="6">
    <source>
        <dbReference type="ARBA" id="ARBA00022729"/>
    </source>
</evidence>
<evidence type="ECO:0000256" key="4">
    <source>
        <dbReference type="ARBA" id="ARBA00017470"/>
    </source>
</evidence>
<reference evidence="8 9" key="1">
    <citation type="submission" date="2019-01" db="EMBL/GenBank/DDBJ databases">
        <authorList>
            <person name="Chen W.-M."/>
        </authorList>
    </citation>
    <scope>NUCLEOTIDE SEQUENCE [LARGE SCALE GENOMIC DNA]</scope>
    <source>
        <strain evidence="8 9">KYPY4</strain>
    </source>
</reference>
<evidence type="ECO:0000256" key="1">
    <source>
        <dbReference type="ARBA" id="ARBA00004418"/>
    </source>
</evidence>
<evidence type="ECO:0000313" key="9">
    <source>
        <dbReference type="Proteomes" id="UP000285575"/>
    </source>
</evidence>
<protein>
    <recommendedName>
        <fullName evidence="4">sn-glycerol-3-phosphate-binding periplasmic protein UgpB</fullName>
    </recommendedName>
</protein>
<organism evidence="8 9">
    <name type="scientific">Rubrivivax rivuli</name>
    <dbReference type="NCBI Taxonomy" id="1862385"/>
    <lineage>
        <taxon>Bacteria</taxon>
        <taxon>Pseudomonadati</taxon>
        <taxon>Pseudomonadota</taxon>
        <taxon>Betaproteobacteria</taxon>
        <taxon>Burkholderiales</taxon>
        <taxon>Sphaerotilaceae</taxon>
        <taxon>Rubrivivax</taxon>
    </lineage>
</organism>
<keyword evidence="9" id="KW-1185">Reference proteome</keyword>
<comment type="caution">
    <text evidence="8">The sequence shown here is derived from an EMBL/GenBank/DDBJ whole genome shotgun (WGS) entry which is preliminary data.</text>
</comment>
<dbReference type="PANTHER" id="PTHR43649">
    <property type="entry name" value="ARABINOSE-BINDING PROTEIN-RELATED"/>
    <property type="match status" value="1"/>
</dbReference>
<name>A0A437RRE4_9BURK</name>
<keyword evidence="5" id="KW-0813">Transport</keyword>
<dbReference type="Gene3D" id="3.40.190.10">
    <property type="entry name" value="Periplasmic binding protein-like II"/>
    <property type="match status" value="1"/>
</dbReference>
<dbReference type="Proteomes" id="UP000285575">
    <property type="component" value="Unassembled WGS sequence"/>
</dbReference>
<dbReference type="AlphaFoldDB" id="A0A437RRE4"/>
<dbReference type="SUPFAM" id="SSF53850">
    <property type="entry name" value="Periplasmic binding protein-like II"/>
    <property type="match status" value="1"/>
</dbReference>
<comment type="similarity">
    <text evidence="2">Belongs to the bacterial solute-binding protein 1 family.</text>
</comment>
<dbReference type="InterPro" id="IPR006059">
    <property type="entry name" value="SBP"/>
</dbReference>
<evidence type="ECO:0000256" key="5">
    <source>
        <dbReference type="ARBA" id="ARBA00022448"/>
    </source>
</evidence>
<evidence type="ECO:0000256" key="7">
    <source>
        <dbReference type="SAM" id="SignalP"/>
    </source>
</evidence>
<feature type="signal peptide" evidence="7">
    <location>
        <begin position="1"/>
        <end position="16"/>
    </location>
</feature>
<gene>
    <name evidence="8" type="ORF">EOE66_01950</name>
</gene>
<dbReference type="RefSeq" id="WP_128226997.1">
    <property type="nucleotide sequence ID" value="NZ_SACR01000001.1"/>
</dbReference>
<keyword evidence="6 7" id="KW-0732">Signal</keyword>
<proteinExistence type="inferred from homology"/>
<evidence type="ECO:0000256" key="3">
    <source>
        <dbReference type="ARBA" id="ARBA00011557"/>
    </source>
</evidence>
<feature type="chain" id="PRO_5019421286" description="sn-glycerol-3-phosphate-binding periplasmic protein UgpB" evidence="7">
    <location>
        <begin position="17"/>
        <end position="440"/>
    </location>
</feature>
<dbReference type="GO" id="GO:0042597">
    <property type="term" value="C:periplasmic space"/>
    <property type="evidence" value="ECO:0007669"/>
    <property type="project" value="UniProtKB-SubCell"/>
</dbReference>
<comment type="subcellular location">
    <subcellularLocation>
        <location evidence="1">Periplasm</location>
    </subcellularLocation>
</comment>
<dbReference type="EMBL" id="SACR01000001">
    <property type="protein sequence ID" value="RVU49360.1"/>
    <property type="molecule type" value="Genomic_DNA"/>
</dbReference>
<dbReference type="PANTHER" id="PTHR43649:SF31">
    <property type="entry name" value="SN-GLYCEROL-3-PHOSPHATE-BINDING PERIPLASMIC PROTEIN UGPB"/>
    <property type="match status" value="1"/>
</dbReference>
<sequence length="440" mass="48015">MACAAWLLAAAGTATAQPTTVKYMMWDSIQLPAYRQCAADFERANPDLRIKISQAGWGDYWTALSIGFIADSAPDVFVNHPGKYPEYARNGLLVDLAPYIRRDGLDLAQYTPGLLPVWQRDGRQYGLPKDWDTVGLVVNLAQARQAGVTLAELQQMRWNPQDGGSFERVIRRLTVDAQGRRADEPGFDARRVAVHGFQIGSAGGMTGQVEWSHFAVSNGFRYQPAPWARQFLYDDPRLAETLDWLAGLSARGLSAPFQNAKSLGGGAMFIAGKAAMVPEGSWMVSYFANQAKFEYTWVPLPIGPTGRRASMLNGLADSIWAGSRHKEAAWRWVKYLASRECQQVVAGHGVVFPAILGLAEQAQAVQRRRGADTGALLQMAREHTYATPMADDAAQIEELMKGAIESVLAGREKAGPALKAANTQVNRLLQRGAPAAAPAR</sequence>
<accession>A0A437RRE4</accession>
<dbReference type="Pfam" id="PF01547">
    <property type="entry name" value="SBP_bac_1"/>
    <property type="match status" value="1"/>
</dbReference>
<dbReference type="InterPro" id="IPR050490">
    <property type="entry name" value="Bact_solute-bd_prot1"/>
</dbReference>
<comment type="subunit">
    <text evidence="3">The complex is composed of two ATP-binding proteins (UgpC), two transmembrane proteins (UgpA and UgpE) and a solute-binding protein (UgpB).</text>
</comment>
<dbReference type="OrthoDB" id="4393730at2"/>
<evidence type="ECO:0000256" key="2">
    <source>
        <dbReference type="ARBA" id="ARBA00008520"/>
    </source>
</evidence>
<evidence type="ECO:0000313" key="8">
    <source>
        <dbReference type="EMBL" id="RVU49360.1"/>
    </source>
</evidence>